<dbReference type="EMBL" id="RWGY01000002">
    <property type="protein sequence ID" value="TVU49505.1"/>
    <property type="molecule type" value="Genomic_DNA"/>
</dbReference>
<gene>
    <name evidence="1" type="ORF">EJB05_00818</name>
</gene>
<organism evidence="1 2">
    <name type="scientific">Eragrostis curvula</name>
    <name type="common">weeping love grass</name>
    <dbReference type="NCBI Taxonomy" id="38414"/>
    <lineage>
        <taxon>Eukaryota</taxon>
        <taxon>Viridiplantae</taxon>
        <taxon>Streptophyta</taxon>
        <taxon>Embryophyta</taxon>
        <taxon>Tracheophyta</taxon>
        <taxon>Spermatophyta</taxon>
        <taxon>Magnoliopsida</taxon>
        <taxon>Liliopsida</taxon>
        <taxon>Poales</taxon>
        <taxon>Poaceae</taxon>
        <taxon>PACMAD clade</taxon>
        <taxon>Chloridoideae</taxon>
        <taxon>Eragrostideae</taxon>
        <taxon>Eragrostidinae</taxon>
        <taxon>Eragrostis</taxon>
    </lineage>
</organism>
<feature type="non-terminal residue" evidence="1">
    <location>
        <position position="135"/>
    </location>
</feature>
<reference evidence="1 2" key="1">
    <citation type="journal article" date="2019" name="Sci. Rep.">
        <title>A high-quality genome of Eragrostis curvula grass provides insights into Poaceae evolution and supports new strategies to enhance forage quality.</title>
        <authorList>
            <person name="Carballo J."/>
            <person name="Santos B.A.C.M."/>
            <person name="Zappacosta D."/>
            <person name="Garbus I."/>
            <person name="Selva J.P."/>
            <person name="Gallo C.A."/>
            <person name="Diaz A."/>
            <person name="Albertini E."/>
            <person name="Caccamo M."/>
            <person name="Echenique V."/>
        </authorList>
    </citation>
    <scope>NUCLEOTIDE SEQUENCE [LARGE SCALE GENOMIC DNA]</scope>
    <source>
        <strain evidence="2">cv. Victoria</strain>
        <tissue evidence="1">Leaf</tissue>
    </source>
</reference>
<evidence type="ECO:0000313" key="2">
    <source>
        <dbReference type="Proteomes" id="UP000324897"/>
    </source>
</evidence>
<name>A0A5J9WNP8_9POAL</name>
<protein>
    <submittedName>
        <fullName evidence="1">Uncharacterized protein</fullName>
    </submittedName>
</protein>
<dbReference type="AlphaFoldDB" id="A0A5J9WNP8"/>
<comment type="caution">
    <text evidence="1">The sequence shown here is derived from an EMBL/GenBank/DDBJ whole genome shotgun (WGS) entry which is preliminary data.</text>
</comment>
<evidence type="ECO:0000313" key="1">
    <source>
        <dbReference type="EMBL" id="TVU49505.1"/>
    </source>
</evidence>
<sequence length="135" mass="15448">MPFRSHLGHFFRRTRSLGDHRPPALDTDTKMSHARIRAANGDVFLVESSCLPLLFLGEPMSLPIESKEILDELIYYVREREKIMRLPKKPQEVRNVRATGMLATGVTAQNQLEAFEHAFVENRNLEMLVSIAKVC</sequence>
<dbReference type="Proteomes" id="UP000324897">
    <property type="component" value="Chromosome 6"/>
</dbReference>
<feature type="non-terminal residue" evidence="1">
    <location>
        <position position="1"/>
    </location>
</feature>
<proteinExistence type="predicted"/>
<dbReference type="Gramene" id="TVU49505">
    <property type="protein sequence ID" value="TVU49505"/>
    <property type="gene ID" value="EJB05_00818"/>
</dbReference>
<accession>A0A5J9WNP8</accession>
<keyword evidence="2" id="KW-1185">Reference proteome</keyword>